<keyword evidence="2" id="KW-1185">Reference proteome</keyword>
<dbReference type="Gene3D" id="2.60.420.10">
    <property type="entry name" value="Maltose phosphorylase, domain 3"/>
    <property type="match status" value="1"/>
</dbReference>
<organism evidence="1 2">
    <name type="scientific">Clostridium carnis</name>
    <dbReference type="NCBI Taxonomy" id="1530"/>
    <lineage>
        <taxon>Bacteria</taxon>
        <taxon>Bacillati</taxon>
        <taxon>Bacillota</taxon>
        <taxon>Clostridia</taxon>
        <taxon>Eubacteriales</taxon>
        <taxon>Clostridiaceae</taxon>
        <taxon>Clostridium</taxon>
    </lineage>
</organism>
<dbReference type="EMBL" id="UYIN01000001">
    <property type="protein sequence ID" value="VDG69892.1"/>
    <property type="molecule type" value="Genomic_DNA"/>
</dbReference>
<proteinExistence type="predicted"/>
<dbReference type="Proteomes" id="UP000277570">
    <property type="component" value="Unassembled WGS sequence"/>
</dbReference>
<dbReference type="SUPFAM" id="SSF48208">
    <property type="entry name" value="Six-hairpin glycosidases"/>
    <property type="match status" value="1"/>
</dbReference>
<evidence type="ECO:0000313" key="2">
    <source>
        <dbReference type="Proteomes" id="UP000277570"/>
    </source>
</evidence>
<name>A0ABY6SQF6_9CLOT</name>
<accession>A0ABY6SQF6</accession>
<dbReference type="InterPro" id="IPR008928">
    <property type="entry name" value="6-hairpin_glycosidase_sf"/>
</dbReference>
<protein>
    <submittedName>
        <fullName evidence="1">Cellobiose phosphorylase</fullName>
    </submittedName>
</protein>
<reference evidence="1 2" key="1">
    <citation type="submission" date="2018-11" db="EMBL/GenBank/DDBJ databases">
        <authorList>
            <consortium name="Pathogen Informatics"/>
        </authorList>
    </citation>
    <scope>NUCLEOTIDE SEQUENCE [LARGE SCALE GENOMIC DNA]</scope>
    <source>
        <strain evidence="1 2">NCTC10913</strain>
    </source>
</reference>
<comment type="caution">
    <text evidence="1">The sequence shown here is derived from an EMBL/GenBank/DDBJ whole genome shotgun (WGS) entry which is preliminary data.</text>
</comment>
<sequence length="82" mass="9670">MYKVGIEDILGLKKHHEKGYIIDPCVPSDWNEYELKIKNENEDYSIKVIRSDKNMIIINGEVKEDMIIPRNLGKLKIEVHFK</sequence>
<gene>
    <name evidence="1" type="ORF">NCTC10913_00523</name>
</gene>
<evidence type="ECO:0000313" key="1">
    <source>
        <dbReference type="EMBL" id="VDG69892.1"/>
    </source>
</evidence>